<keyword evidence="1" id="KW-0812">Transmembrane</keyword>
<evidence type="ECO:0000313" key="2">
    <source>
        <dbReference type="EMBL" id="CAG5074116.1"/>
    </source>
</evidence>
<dbReference type="AlphaFoldDB" id="A0A8J2H530"/>
<dbReference type="EMBL" id="CAJNRD030001114">
    <property type="protein sequence ID" value="CAG5074116.1"/>
    <property type="molecule type" value="Genomic_DNA"/>
</dbReference>
<accession>A0A8J2H530</accession>
<comment type="caution">
    <text evidence="2">The sequence shown here is derived from an EMBL/GenBank/DDBJ whole genome shotgun (WGS) entry which is preliminary data.</text>
</comment>
<gene>
    <name evidence="2" type="ORF">HICCMSTLAB_LOCUS888</name>
</gene>
<proteinExistence type="predicted"/>
<evidence type="ECO:0000313" key="3">
    <source>
        <dbReference type="Proteomes" id="UP000786811"/>
    </source>
</evidence>
<keyword evidence="3" id="KW-1185">Reference proteome</keyword>
<feature type="transmembrane region" description="Helical" evidence="1">
    <location>
        <begin position="74"/>
        <end position="97"/>
    </location>
</feature>
<dbReference type="Proteomes" id="UP000786811">
    <property type="component" value="Unassembled WGS sequence"/>
</dbReference>
<organism evidence="2 3">
    <name type="scientific">Cotesia congregata</name>
    <name type="common">Parasitoid wasp</name>
    <name type="synonym">Apanteles congregatus</name>
    <dbReference type="NCBI Taxonomy" id="51543"/>
    <lineage>
        <taxon>Eukaryota</taxon>
        <taxon>Metazoa</taxon>
        <taxon>Ecdysozoa</taxon>
        <taxon>Arthropoda</taxon>
        <taxon>Hexapoda</taxon>
        <taxon>Insecta</taxon>
        <taxon>Pterygota</taxon>
        <taxon>Neoptera</taxon>
        <taxon>Endopterygota</taxon>
        <taxon>Hymenoptera</taxon>
        <taxon>Apocrita</taxon>
        <taxon>Ichneumonoidea</taxon>
        <taxon>Braconidae</taxon>
        <taxon>Microgastrinae</taxon>
        <taxon>Cotesia</taxon>
    </lineage>
</organism>
<keyword evidence="2" id="KW-0675">Receptor</keyword>
<keyword evidence="1" id="KW-1133">Transmembrane helix</keyword>
<dbReference type="OrthoDB" id="6126731at2759"/>
<sequence length="173" mass="19793">MKASELLWQFSQPENNPEALTQMDNSQIESHSRSNYNNQVIDKQLLVSEVNDTIKLTKNNYESINVAWDWQTSALVLAVCACIIFFIVAGCSAIIYVRQWRRMKRNFEPDRKRDTRVVIPTGWPEIGGNLYIEETAGESSSLSPASPINKSKQLKQIQRNIQNIIAQKSQFNC</sequence>
<evidence type="ECO:0000256" key="1">
    <source>
        <dbReference type="SAM" id="Phobius"/>
    </source>
</evidence>
<name>A0A8J2H530_COTCN</name>
<protein>
    <submittedName>
        <fullName evidence="2">Similar to wgn: Tumor necrosis factor receptor superfamily member wengen (Drosophila melanogaster)</fullName>
    </submittedName>
</protein>
<keyword evidence="1" id="KW-0472">Membrane</keyword>
<reference evidence="2" key="1">
    <citation type="submission" date="2021-04" db="EMBL/GenBank/DDBJ databases">
        <authorList>
            <person name="Chebbi M.A.C M."/>
        </authorList>
    </citation>
    <scope>NUCLEOTIDE SEQUENCE</scope>
</reference>